<evidence type="ECO:0000313" key="2">
    <source>
        <dbReference type="Proteomes" id="UP001239111"/>
    </source>
</evidence>
<proteinExistence type="predicted"/>
<accession>A0ACC2P872</accession>
<gene>
    <name evidence="1" type="ORF">QAD02_014586</name>
</gene>
<dbReference type="EMBL" id="CM056742">
    <property type="protein sequence ID" value="KAJ8678799.1"/>
    <property type="molecule type" value="Genomic_DNA"/>
</dbReference>
<sequence>MDQDSRRIRKTLSMRFARKGAKADIDDEGSKKSGTKRKCEEVDNDDENSIKACAKQQSRNPIPLQNEVGSLVNSNGSSIDLPKDGEIDVQVSLEEKSTPDEDSIPHSHDEEPNICYSSCRGNLQNSLSDDQDSEVEDPLPVNKETILADVLKDWAIETNIAYGHVDSLLKKLKPHFPTLPASHKTLLDMNSGHMFEVRKFDPHNDSDNSVFVYFGIRKILEIIVKPSLHIKNPVLKLQFNADGMKLDKSSPLEFWAMQGKIHTENEVTYDPFLICVWHGEGKPSSADLFVEEFVIDLNHLLSEGLTVGEVHVQVKCHCFICDRPARAFLKKINGHTGFFSCERCFIAGLKPRGTTIFPYEECALRTMLSFLLKVNSHHHKGTSPLLAIKPDPPDERPLDLVKLFILDFMHLGPLTNMKNLLLYWTTESGLKIPQQDIDKICKRLKNISKQIPEEFQRSTKSLETLPTWKATEYRFFLLYCGFLVLKGILPEAMYKHFLLFAVSSRILSSDELIQKFMPLAKIYLKRCAQLYPQVYGEDSQTLYAHSLVHIADDVEEMGCNISFLTAFPFENNLKKVKSCLRSPYKPLQQLCTQVERELRCYKGPKIYKDEVFLSKKKSGDDKVLIDSVMFHHCKLSCKSPNNIMMLNNGDVVRIVQLYHESNRSNEILFKGEKLVVVGDAFTYPMSSSSLGIYEIKDSVVEIISSSLDQMRAKMVLLSIFEEYEDTKIDYVVPLLHT</sequence>
<name>A0ACC2P872_9HYME</name>
<comment type="caution">
    <text evidence="1">The sequence shown here is derived from an EMBL/GenBank/DDBJ whole genome shotgun (WGS) entry which is preliminary data.</text>
</comment>
<protein>
    <submittedName>
        <fullName evidence="1">Uncharacterized protein</fullName>
    </submittedName>
</protein>
<dbReference type="Proteomes" id="UP001239111">
    <property type="component" value="Chromosome 2"/>
</dbReference>
<evidence type="ECO:0000313" key="1">
    <source>
        <dbReference type="EMBL" id="KAJ8678799.1"/>
    </source>
</evidence>
<keyword evidence="2" id="KW-1185">Reference proteome</keyword>
<organism evidence="1 2">
    <name type="scientific">Eretmocerus hayati</name>
    <dbReference type="NCBI Taxonomy" id="131215"/>
    <lineage>
        <taxon>Eukaryota</taxon>
        <taxon>Metazoa</taxon>
        <taxon>Ecdysozoa</taxon>
        <taxon>Arthropoda</taxon>
        <taxon>Hexapoda</taxon>
        <taxon>Insecta</taxon>
        <taxon>Pterygota</taxon>
        <taxon>Neoptera</taxon>
        <taxon>Endopterygota</taxon>
        <taxon>Hymenoptera</taxon>
        <taxon>Apocrita</taxon>
        <taxon>Proctotrupomorpha</taxon>
        <taxon>Chalcidoidea</taxon>
        <taxon>Aphelinidae</taxon>
        <taxon>Aphelininae</taxon>
        <taxon>Eretmocerus</taxon>
    </lineage>
</organism>
<reference evidence="1" key="1">
    <citation type="submission" date="2023-04" db="EMBL/GenBank/DDBJ databases">
        <title>A chromosome-level genome assembly of the parasitoid wasp Eretmocerus hayati.</title>
        <authorList>
            <person name="Zhong Y."/>
            <person name="Liu S."/>
            <person name="Liu Y."/>
        </authorList>
    </citation>
    <scope>NUCLEOTIDE SEQUENCE</scope>
    <source>
        <strain evidence="1">ZJU_SS_LIU_2023</strain>
    </source>
</reference>